<protein>
    <submittedName>
        <fullName evidence="1">Uncharacterized protein</fullName>
    </submittedName>
</protein>
<dbReference type="AlphaFoldDB" id="A0AAV8YJP8"/>
<gene>
    <name evidence="1" type="ORF">NQ314_007663</name>
</gene>
<dbReference type="Proteomes" id="UP001162156">
    <property type="component" value="Unassembled WGS sequence"/>
</dbReference>
<reference evidence="1" key="1">
    <citation type="journal article" date="2023" name="Insect Mol. Biol.">
        <title>Genome sequencing provides insights into the evolution of gene families encoding plant cell wall-degrading enzymes in longhorned beetles.</title>
        <authorList>
            <person name="Shin N.R."/>
            <person name="Okamura Y."/>
            <person name="Kirsch R."/>
            <person name="Pauchet Y."/>
        </authorList>
    </citation>
    <scope>NUCLEOTIDE SEQUENCE</scope>
    <source>
        <strain evidence="1">RBIC_L_NR</strain>
    </source>
</reference>
<comment type="caution">
    <text evidence="1">The sequence shown here is derived from an EMBL/GenBank/DDBJ whole genome shotgun (WGS) entry which is preliminary data.</text>
</comment>
<dbReference type="EMBL" id="JANEYF010002094">
    <property type="protein sequence ID" value="KAJ8951532.1"/>
    <property type="molecule type" value="Genomic_DNA"/>
</dbReference>
<evidence type="ECO:0000313" key="2">
    <source>
        <dbReference type="Proteomes" id="UP001162156"/>
    </source>
</evidence>
<organism evidence="1 2">
    <name type="scientific">Rhamnusium bicolor</name>
    <dbReference type="NCBI Taxonomy" id="1586634"/>
    <lineage>
        <taxon>Eukaryota</taxon>
        <taxon>Metazoa</taxon>
        <taxon>Ecdysozoa</taxon>
        <taxon>Arthropoda</taxon>
        <taxon>Hexapoda</taxon>
        <taxon>Insecta</taxon>
        <taxon>Pterygota</taxon>
        <taxon>Neoptera</taxon>
        <taxon>Endopterygota</taxon>
        <taxon>Coleoptera</taxon>
        <taxon>Polyphaga</taxon>
        <taxon>Cucujiformia</taxon>
        <taxon>Chrysomeloidea</taxon>
        <taxon>Cerambycidae</taxon>
        <taxon>Lepturinae</taxon>
        <taxon>Rhagiini</taxon>
        <taxon>Rhamnusium</taxon>
    </lineage>
</organism>
<sequence>MEICKNSMDPEDYRKMSQKDCHVVRRNNKLWSGTPLDMIIEQELMRHMKTSGGLTHGREITDSTLSRWITGMPHCLKVTEALESFSGVITVASE</sequence>
<proteinExistence type="predicted"/>
<keyword evidence="2" id="KW-1185">Reference proteome</keyword>
<evidence type="ECO:0000313" key="1">
    <source>
        <dbReference type="EMBL" id="KAJ8951532.1"/>
    </source>
</evidence>
<accession>A0AAV8YJP8</accession>
<name>A0AAV8YJP8_9CUCU</name>